<accession>A0A1Y3P6A1</accession>
<proteinExistence type="predicted"/>
<dbReference type="EMBL" id="LOHF01000017">
    <property type="protein sequence ID" value="OUM72334.1"/>
    <property type="molecule type" value="Genomic_DNA"/>
</dbReference>
<protein>
    <recommendedName>
        <fullName evidence="3">SGNH/GDSL hydrolase family protein</fullName>
    </recommendedName>
</protein>
<sequence>MARLPEMIISGREIGNQTIGHNVALFNLNTEPEKIVTGYVGTSRSKILQPSHLGLNGTVIGAGNSYSEISYGLILQAEILRLRFPNLNTLYVESSLLLRRPSQLIIEPDHLKYMPLLQSLRGLCADSEVRGCAEIFASTDKLLDRHSFSWKPALNQYRGQLRLSTLFTQRQGEIRTADDPMLRGLNTLGERKDDLPILTAREKQIPEVKIDNIKVQRLRDIPSSEPWDGMFEMFARWGQLHNINIVYFQPPVRADLYSFQKQFGLNKHVADLKRLSAKYQVPFIDLDKPEVGLIQDWTLFSDEDHMGTCRGSALLMLALEQGHEDFRNEHILEPLIQRAKLDQKLDASATCNGH</sequence>
<dbReference type="AlphaFoldDB" id="A0A1Y3P6A1"/>
<reference evidence="1 2" key="1">
    <citation type="journal article" date="2017" name="Syst. Appl. Microbiol.">
        <title>Pseudomonas caspiana sp. nov., a citrus pathogen in the Pseudomonas syringae phylogenetic group.</title>
        <authorList>
            <person name="Busquets A."/>
            <person name="Gomila M."/>
            <person name="Beiki F."/>
            <person name="Mulet M."/>
            <person name="Rahimian H."/>
            <person name="Garcia-Valdes E."/>
            <person name="Lalucat J."/>
        </authorList>
    </citation>
    <scope>NUCLEOTIDE SEQUENCE [LARGE SCALE GENOMIC DNA]</scope>
    <source>
        <strain evidence="1 2">FBF102</strain>
    </source>
</reference>
<name>A0A1Y3P6A1_9PSED</name>
<evidence type="ECO:0008006" key="3">
    <source>
        <dbReference type="Google" id="ProtNLM"/>
    </source>
</evidence>
<comment type="caution">
    <text evidence="1">The sequence shown here is derived from an EMBL/GenBank/DDBJ whole genome shotgun (WGS) entry which is preliminary data.</text>
</comment>
<organism evidence="1 2">
    <name type="scientific">Pseudomonas caspiana</name>
    <dbReference type="NCBI Taxonomy" id="1451454"/>
    <lineage>
        <taxon>Bacteria</taxon>
        <taxon>Pseudomonadati</taxon>
        <taxon>Pseudomonadota</taxon>
        <taxon>Gammaproteobacteria</taxon>
        <taxon>Pseudomonadales</taxon>
        <taxon>Pseudomonadaceae</taxon>
        <taxon>Pseudomonas</taxon>
    </lineage>
</organism>
<evidence type="ECO:0000313" key="2">
    <source>
        <dbReference type="Proteomes" id="UP000195440"/>
    </source>
</evidence>
<evidence type="ECO:0000313" key="1">
    <source>
        <dbReference type="EMBL" id="OUM72334.1"/>
    </source>
</evidence>
<keyword evidence="2" id="KW-1185">Reference proteome</keyword>
<gene>
    <name evidence="1" type="ORF">AUC60_18450</name>
</gene>
<dbReference type="Proteomes" id="UP000195440">
    <property type="component" value="Unassembled WGS sequence"/>
</dbReference>